<keyword evidence="3" id="KW-1185">Reference proteome</keyword>
<dbReference type="InterPro" id="IPR004291">
    <property type="entry name" value="Transposase_IS66_central"/>
</dbReference>
<sequence length="97" mass="10898">MGATDDMPSLPEDPAALRVLLLAALEQRDTALAERGALAARNEQLHHLLLTLKRLQRIAALYAIKAEIHGRPARDRLEVRQARSRPLVAELFTWLEI</sequence>
<accession>A0ABR7R9M2</accession>
<name>A0ABR7R9M2_9PROT</name>
<evidence type="ECO:0000313" key="3">
    <source>
        <dbReference type="Proteomes" id="UP000603940"/>
    </source>
</evidence>
<comment type="caution">
    <text evidence="2">The sequence shown here is derived from an EMBL/GenBank/DDBJ whole genome shotgun (WGS) entry which is preliminary data.</text>
</comment>
<organism evidence="2 3">
    <name type="scientific">Pseudoroseomonas ludipueritiae</name>
    <dbReference type="NCBI Taxonomy" id="198093"/>
    <lineage>
        <taxon>Bacteria</taxon>
        <taxon>Pseudomonadati</taxon>
        <taxon>Pseudomonadota</taxon>
        <taxon>Alphaproteobacteria</taxon>
        <taxon>Acetobacterales</taxon>
        <taxon>Acetobacteraceae</taxon>
        <taxon>Pseudoroseomonas</taxon>
    </lineage>
</organism>
<reference evidence="2 3" key="1">
    <citation type="journal article" date="2009" name="Int. J. Syst. Evol. Microbiol.">
        <title>Transfer of Teichococcus ludipueritiae and Muricoccus roseus to the genus Roseomonas, as Roseomonas ludipueritiae comb. nov. and Roseomonas rosea comb. nov., respectively, and emended description of the genus Roseomonas.</title>
        <authorList>
            <person name="Sanchez-Porro C."/>
            <person name="Gallego V."/>
            <person name="Busse H.J."/>
            <person name="Kampfer P."/>
            <person name="Ventosa A."/>
        </authorList>
    </citation>
    <scope>NUCLEOTIDE SEQUENCE [LARGE SCALE GENOMIC DNA]</scope>
    <source>
        <strain evidence="2 3">DSM 14915</strain>
    </source>
</reference>
<dbReference type="Pfam" id="PF03050">
    <property type="entry name" value="DDE_Tnp_IS66"/>
    <property type="match status" value="1"/>
</dbReference>
<dbReference type="Proteomes" id="UP000603940">
    <property type="component" value="Unassembled WGS sequence"/>
</dbReference>
<dbReference type="EMBL" id="JACTUZ010000082">
    <property type="protein sequence ID" value="MBC9178524.1"/>
    <property type="molecule type" value="Genomic_DNA"/>
</dbReference>
<evidence type="ECO:0000259" key="1">
    <source>
        <dbReference type="Pfam" id="PF03050"/>
    </source>
</evidence>
<feature type="domain" description="Transposase IS66 central" evidence="1">
    <location>
        <begin position="52"/>
        <end position="96"/>
    </location>
</feature>
<protein>
    <submittedName>
        <fullName evidence="2">Transposase</fullName>
    </submittedName>
</protein>
<evidence type="ECO:0000313" key="2">
    <source>
        <dbReference type="EMBL" id="MBC9178524.1"/>
    </source>
</evidence>
<gene>
    <name evidence="2" type="ORF">IBL25_16380</name>
</gene>
<proteinExistence type="predicted"/>